<dbReference type="STRING" id="1122209.SAMN02745752_00805"/>
<evidence type="ECO:0000256" key="4">
    <source>
        <dbReference type="ARBA" id="ARBA00023288"/>
    </source>
</evidence>
<feature type="chain" id="PRO_5012453483" evidence="5">
    <location>
        <begin position="30"/>
        <end position="232"/>
    </location>
</feature>
<dbReference type="PROSITE" id="PS51257">
    <property type="entry name" value="PROKAR_LIPOPROTEIN"/>
    <property type="match status" value="1"/>
</dbReference>
<feature type="domain" description="C-type lysozyme inhibitor" evidence="6">
    <location>
        <begin position="41"/>
        <end position="104"/>
    </location>
</feature>
<dbReference type="InterPro" id="IPR036328">
    <property type="entry name" value="MliC_sf"/>
</dbReference>
<dbReference type="EMBL" id="FPJW01000002">
    <property type="protein sequence ID" value="SFX20725.1"/>
    <property type="molecule type" value="Genomic_DNA"/>
</dbReference>
<proteinExistence type="predicted"/>
<dbReference type="Pfam" id="PF09864">
    <property type="entry name" value="MliC"/>
    <property type="match status" value="1"/>
</dbReference>
<keyword evidence="3" id="KW-0564">Palmitate</keyword>
<accession>A0A1K1V840</accession>
<dbReference type="RefSeq" id="WP_072325051.1">
    <property type="nucleotide sequence ID" value="NZ_FPJW01000002.1"/>
</dbReference>
<evidence type="ECO:0000256" key="2">
    <source>
        <dbReference type="ARBA" id="ARBA00023136"/>
    </source>
</evidence>
<name>A0A1K1V840_9GAMM</name>
<keyword evidence="4" id="KW-0449">Lipoprotein</keyword>
<dbReference type="Proteomes" id="UP000182350">
    <property type="component" value="Unassembled WGS sequence"/>
</dbReference>
<sequence>MISASWKVKGLAAAVLLLGLAACSSNPQAQQPEAVQQASLWLCDGMDVMQTRSAVNKLWLQLPGSEDWLELPQARAASGALYSNGQGSSFWNRDERARVTTPEREWLNCQLQATGEVGSLELPFIPGSNTSPEAVTLRASGHNPGWTLIIRQNGTGELLHNFGTRRTSLKKAEQVHQDLIRRQYRIQDEQGQTAEYTVENILCVEVGTGEPFPHRVTLEYQGHQYRGCGQSF</sequence>
<dbReference type="Gene3D" id="2.40.128.200">
    <property type="match status" value="1"/>
</dbReference>
<evidence type="ECO:0000256" key="3">
    <source>
        <dbReference type="ARBA" id="ARBA00023139"/>
    </source>
</evidence>
<dbReference type="AlphaFoldDB" id="A0A1K1V840"/>
<evidence type="ECO:0000256" key="5">
    <source>
        <dbReference type="SAM" id="SignalP"/>
    </source>
</evidence>
<evidence type="ECO:0000259" key="6">
    <source>
        <dbReference type="Pfam" id="PF09864"/>
    </source>
</evidence>
<evidence type="ECO:0000256" key="1">
    <source>
        <dbReference type="ARBA" id="ARBA00022729"/>
    </source>
</evidence>
<protein>
    <submittedName>
        <fullName evidence="7">Membrane-bound lysozyme-inhibitor of c-type lysozyme</fullName>
    </submittedName>
</protein>
<keyword evidence="2" id="KW-0472">Membrane</keyword>
<dbReference type="InterPro" id="IPR018660">
    <property type="entry name" value="MliC"/>
</dbReference>
<feature type="signal peptide" evidence="5">
    <location>
        <begin position="1"/>
        <end position="29"/>
    </location>
</feature>
<gene>
    <name evidence="7" type="ORF">SAMN02745752_00805</name>
</gene>
<evidence type="ECO:0000313" key="8">
    <source>
        <dbReference type="Proteomes" id="UP000182350"/>
    </source>
</evidence>
<dbReference type="SUPFAM" id="SSF141488">
    <property type="entry name" value="YdhA-like"/>
    <property type="match status" value="1"/>
</dbReference>
<organism evidence="7 8">
    <name type="scientific">Marinospirillum alkaliphilum DSM 21637</name>
    <dbReference type="NCBI Taxonomy" id="1122209"/>
    <lineage>
        <taxon>Bacteria</taxon>
        <taxon>Pseudomonadati</taxon>
        <taxon>Pseudomonadota</taxon>
        <taxon>Gammaproteobacteria</taxon>
        <taxon>Oceanospirillales</taxon>
        <taxon>Oceanospirillaceae</taxon>
        <taxon>Marinospirillum</taxon>
    </lineage>
</organism>
<keyword evidence="8" id="KW-1185">Reference proteome</keyword>
<reference evidence="7 8" key="1">
    <citation type="submission" date="2016-11" db="EMBL/GenBank/DDBJ databases">
        <authorList>
            <person name="Jaros S."/>
            <person name="Januszkiewicz K."/>
            <person name="Wedrychowicz H."/>
        </authorList>
    </citation>
    <scope>NUCLEOTIDE SEQUENCE [LARGE SCALE GENOMIC DNA]</scope>
    <source>
        <strain evidence="7 8">DSM 21637</strain>
    </source>
</reference>
<keyword evidence="1 5" id="KW-0732">Signal</keyword>
<evidence type="ECO:0000313" key="7">
    <source>
        <dbReference type="EMBL" id="SFX20725.1"/>
    </source>
</evidence>